<organism evidence="3 4">
    <name type="scientific">Phainopepla nitens</name>
    <name type="common">Phainopepla</name>
    <dbReference type="NCBI Taxonomy" id="161653"/>
    <lineage>
        <taxon>Eukaryota</taxon>
        <taxon>Metazoa</taxon>
        <taxon>Chordata</taxon>
        <taxon>Craniata</taxon>
        <taxon>Vertebrata</taxon>
        <taxon>Euteleostomi</taxon>
        <taxon>Archelosauria</taxon>
        <taxon>Archosauria</taxon>
        <taxon>Dinosauria</taxon>
        <taxon>Saurischia</taxon>
        <taxon>Theropoda</taxon>
        <taxon>Coelurosauria</taxon>
        <taxon>Aves</taxon>
        <taxon>Neognathae</taxon>
        <taxon>Neoaves</taxon>
        <taxon>Telluraves</taxon>
        <taxon>Australaves</taxon>
        <taxon>Passeriformes</taxon>
        <taxon>Bombycillidae</taxon>
        <taxon>Phainopepla</taxon>
    </lineage>
</organism>
<accession>A0A7L1U8I8</accession>
<keyword evidence="4" id="KW-1185">Reference proteome</keyword>
<gene>
    <name evidence="3" type="primary">Esco2</name>
    <name evidence="3" type="ORF">PHANIT_R14996</name>
</gene>
<dbReference type="GO" id="GO:0007064">
    <property type="term" value="P:mitotic sister chromatid cohesion"/>
    <property type="evidence" value="ECO:0007669"/>
    <property type="project" value="TreeGrafter"/>
</dbReference>
<dbReference type="InterPro" id="IPR028005">
    <property type="entry name" value="AcTrfase_ESCO_Znf_dom"/>
</dbReference>
<feature type="non-terminal residue" evidence="3">
    <location>
        <position position="189"/>
    </location>
</feature>
<dbReference type="Pfam" id="PF13878">
    <property type="entry name" value="zf-C2H2_3"/>
    <property type="match status" value="1"/>
</dbReference>
<evidence type="ECO:0000256" key="1">
    <source>
        <dbReference type="SAM" id="MobiDB-lite"/>
    </source>
</evidence>
<keyword evidence="3" id="KW-0808">Transferase</keyword>
<feature type="domain" description="N-acetyltransferase ESCO zinc-finger" evidence="2">
    <location>
        <begin position="21"/>
        <end position="60"/>
    </location>
</feature>
<dbReference type="GO" id="GO:0005634">
    <property type="term" value="C:nucleus"/>
    <property type="evidence" value="ECO:0007669"/>
    <property type="project" value="TreeGrafter"/>
</dbReference>
<dbReference type="AlphaFoldDB" id="A0A7L1U8I8"/>
<evidence type="ECO:0000259" key="2">
    <source>
        <dbReference type="Pfam" id="PF13878"/>
    </source>
</evidence>
<dbReference type="GO" id="GO:0061733">
    <property type="term" value="F:protein-lysine-acetyltransferase activity"/>
    <property type="evidence" value="ECO:0007669"/>
    <property type="project" value="TreeGrafter"/>
</dbReference>
<dbReference type="GO" id="GO:0000785">
    <property type="term" value="C:chromatin"/>
    <property type="evidence" value="ECO:0007669"/>
    <property type="project" value="TreeGrafter"/>
</dbReference>
<dbReference type="Proteomes" id="UP000579685">
    <property type="component" value="Unassembled WGS sequence"/>
</dbReference>
<dbReference type="PANTHER" id="PTHR45884:SF3">
    <property type="entry name" value="N-ACETYLTRANSFERASE ESCO2"/>
    <property type="match status" value="1"/>
</dbReference>
<evidence type="ECO:0000313" key="4">
    <source>
        <dbReference type="Proteomes" id="UP000579685"/>
    </source>
</evidence>
<dbReference type="EMBL" id="VXBQ01011582">
    <property type="protein sequence ID" value="NXO69996.1"/>
    <property type="molecule type" value="Genomic_DNA"/>
</dbReference>
<feature type="compositionally biased region" description="Basic and acidic residues" evidence="1">
    <location>
        <begin position="165"/>
        <end position="174"/>
    </location>
</feature>
<protein>
    <submittedName>
        <fullName evidence="3">ESCO2 acetyltransferase</fullName>
    </submittedName>
</protein>
<name>A0A7L1U8I8_PHANI</name>
<reference evidence="3 4" key="1">
    <citation type="submission" date="2019-09" db="EMBL/GenBank/DDBJ databases">
        <title>Bird 10,000 Genomes (B10K) Project - Family phase.</title>
        <authorList>
            <person name="Zhang G."/>
        </authorList>
    </citation>
    <scope>NUCLEOTIDE SEQUENCE [LARGE SCALE GENOMIC DNA]</scope>
    <source>
        <strain evidence="3">B10K-DU-002-32</strain>
        <tissue evidence="3">Muscle</tissue>
    </source>
</reference>
<proteinExistence type="predicted"/>
<evidence type="ECO:0000313" key="3">
    <source>
        <dbReference type="EMBL" id="NXO69996.1"/>
    </source>
</evidence>
<feature type="non-terminal residue" evidence="3">
    <location>
        <position position="1"/>
    </location>
</feature>
<dbReference type="PANTHER" id="PTHR45884">
    <property type="entry name" value="N-ACETYLTRANSFERASE ECO"/>
    <property type="match status" value="1"/>
</dbReference>
<feature type="region of interest" description="Disordered" evidence="1">
    <location>
        <begin position="161"/>
        <end position="180"/>
    </location>
</feature>
<comment type="caution">
    <text evidence="3">The sequence shown here is derived from an EMBL/GenBank/DDBJ whole genome shotgun (WGS) entry which is preliminary data.</text>
</comment>
<sequence>LGPSGKAPRKSKESSQLSWDQMIIDAGQRQLGAVQCGSCGMLYAPGIPEDRLQHLQHHRRLREALRYPGWKQERVVAEFWDGKIVLILPEDPKYAVRKAQEVLELVDAELGFPAGATSRDFPQGSRVYLFVSPGTCVLGCLVAQRIQQAFRVLPEPCPAPCPDPQDPRNSRHSQDPGVSSLRAWRCSLE</sequence>